<dbReference type="EMBL" id="JATN01000285">
    <property type="protein sequence ID" value="EUC67516.1"/>
    <property type="molecule type" value="Genomic_DNA"/>
</dbReference>
<protein>
    <submittedName>
        <fullName evidence="1">Uncharacterized protein</fullName>
    </submittedName>
</protein>
<comment type="caution">
    <text evidence="1">The sequence shown here is derived from an EMBL/GenBank/DDBJ whole genome shotgun (WGS) entry which is preliminary data.</text>
</comment>
<proteinExistence type="predicted"/>
<evidence type="ECO:0000313" key="2">
    <source>
        <dbReference type="Proteomes" id="UP000030108"/>
    </source>
</evidence>
<gene>
    <name evidence="1" type="ORF">RSOL_511730</name>
</gene>
<evidence type="ECO:0000313" key="1">
    <source>
        <dbReference type="EMBL" id="EUC67516.1"/>
    </source>
</evidence>
<dbReference type="Proteomes" id="UP000030108">
    <property type="component" value="Unassembled WGS sequence"/>
</dbReference>
<name>X8JWE5_9AGAM</name>
<organism evidence="1 2">
    <name type="scientific">Rhizoctonia solani AG-3 Rhs1AP</name>
    <dbReference type="NCBI Taxonomy" id="1086054"/>
    <lineage>
        <taxon>Eukaryota</taxon>
        <taxon>Fungi</taxon>
        <taxon>Dikarya</taxon>
        <taxon>Basidiomycota</taxon>
        <taxon>Agaricomycotina</taxon>
        <taxon>Agaricomycetes</taxon>
        <taxon>Cantharellales</taxon>
        <taxon>Ceratobasidiaceae</taxon>
        <taxon>Rhizoctonia</taxon>
    </lineage>
</organism>
<accession>X8JWE5</accession>
<dbReference type="AlphaFoldDB" id="X8JWE5"/>
<reference evidence="2" key="1">
    <citation type="journal article" date="2014" name="Genome Announc.">
        <title>Draft genome sequence of the plant-pathogenic soil fungus Rhizoctonia solani anastomosis group 3 strain Rhs1AP.</title>
        <authorList>
            <person name="Cubeta M.A."/>
            <person name="Thomas E."/>
            <person name="Dean R.A."/>
            <person name="Jabaji S."/>
            <person name="Neate S.M."/>
            <person name="Tavantzis S."/>
            <person name="Toda T."/>
            <person name="Vilgalys R."/>
            <person name="Bharathan N."/>
            <person name="Fedorova-Abrams N."/>
            <person name="Pakala S.B."/>
            <person name="Pakala S.M."/>
            <person name="Zafar N."/>
            <person name="Joardar V."/>
            <person name="Losada L."/>
            <person name="Nierman W.C."/>
        </authorList>
    </citation>
    <scope>NUCLEOTIDE SEQUENCE [LARGE SCALE GENOMIC DNA]</scope>
    <source>
        <strain evidence="2">AG-3</strain>
    </source>
</reference>
<sequence>MFKIEKIIQSMHDWLVQFAKWPIACPYSQLKIHSDTKWRISFSTRCTTWEC</sequence>